<keyword evidence="2" id="KW-1185">Reference proteome</keyword>
<feature type="non-terminal residue" evidence="1">
    <location>
        <position position="1"/>
    </location>
</feature>
<organism evidence="1 2">
    <name type="scientific">Marmota monax</name>
    <name type="common">Woodchuck</name>
    <dbReference type="NCBI Taxonomy" id="9995"/>
    <lineage>
        <taxon>Eukaryota</taxon>
        <taxon>Metazoa</taxon>
        <taxon>Chordata</taxon>
        <taxon>Craniata</taxon>
        <taxon>Vertebrata</taxon>
        <taxon>Euteleostomi</taxon>
        <taxon>Mammalia</taxon>
        <taxon>Eutheria</taxon>
        <taxon>Euarchontoglires</taxon>
        <taxon>Glires</taxon>
        <taxon>Rodentia</taxon>
        <taxon>Sciuromorpha</taxon>
        <taxon>Sciuridae</taxon>
        <taxon>Xerinae</taxon>
        <taxon>Marmotini</taxon>
        <taxon>Marmota</taxon>
    </lineage>
</organism>
<sequence>KNQTFCLIIPLYFKNQKTTKVLSSILRTDEYEDKELFVLYFGHLKMKWI</sequence>
<protein>
    <submittedName>
        <fullName evidence="1">Uncharacterized protein</fullName>
    </submittedName>
</protein>
<name>A0A5E4BEH8_MARMO</name>
<dbReference type="Proteomes" id="UP000335636">
    <property type="component" value="Unassembled WGS sequence"/>
</dbReference>
<comment type="caution">
    <text evidence="1">The sequence shown here is derived from an EMBL/GenBank/DDBJ whole genome shotgun (WGS) entry which is preliminary data.</text>
</comment>
<reference evidence="1" key="1">
    <citation type="submission" date="2019-04" db="EMBL/GenBank/DDBJ databases">
        <authorList>
            <person name="Alioto T."/>
            <person name="Alioto T."/>
        </authorList>
    </citation>
    <scope>NUCLEOTIDE SEQUENCE [LARGE SCALE GENOMIC DNA]</scope>
</reference>
<proteinExistence type="predicted"/>
<gene>
    <name evidence="1" type="ORF">MONAX_5E025628</name>
</gene>
<evidence type="ECO:0000313" key="2">
    <source>
        <dbReference type="Proteomes" id="UP000335636"/>
    </source>
</evidence>
<dbReference type="EMBL" id="CABDUW010000410">
    <property type="protein sequence ID" value="VTJ68097.1"/>
    <property type="molecule type" value="Genomic_DNA"/>
</dbReference>
<dbReference type="AlphaFoldDB" id="A0A5E4BEH8"/>
<evidence type="ECO:0000313" key="1">
    <source>
        <dbReference type="EMBL" id="VTJ68097.1"/>
    </source>
</evidence>
<accession>A0A5E4BEH8</accession>